<evidence type="ECO:0000256" key="1">
    <source>
        <dbReference type="ARBA" id="ARBA00022723"/>
    </source>
</evidence>
<keyword evidence="6" id="KW-0031">Aminopeptidase</keyword>
<sequence>MDVVTARHERLRDALGSTGVDAAFVSPGTDLRYLLGATHPPFERLTGLVVGGGAPVLVVPLMDADTWRESVPQRDLEIVAWADGEDPYAVVGELLGRVARVAVSADLAARHVIGLQRATGGGTAFVADAAVQALRLVKDKEEIAQLRGAGAAIDAVHAVVPDLLRPGRRELDVASDITELMTDHGFSRAEFIAVASGPNGAHPHHSAGPRVMERGDLVFVDVSGPWCGGYFADSTRAYSLGEPAAAAVHATAAVVEAMDAAVTAVRPGVRAEDVDRAARQVLRAHGLADRFLHRTGHGIGLDVHEAPDIVAGNEKVLVPGMAFSIEPGVYLPGRFGARVEDIVVVTDAGRDVANNRPRELLVL</sequence>
<reference evidence="6 7" key="1">
    <citation type="submission" date="2020-07" db="EMBL/GenBank/DDBJ databases">
        <title>Sequencing the genomes of 1000 actinobacteria strains.</title>
        <authorList>
            <person name="Klenk H.-P."/>
        </authorList>
    </citation>
    <scope>NUCLEOTIDE SEQUENCE [LARGE SCALE GENOMIC DNA]</scope>
    <source>
        <strain evidence="6 7">DSM 19082</strain>
    </source>
</reference>
<dbReference type="GO" id="GO:0046872">
    <property type="term" value="F:metal ion binding"/>
    <property type="evidence" value="ECO:0007669"/>
    <property type="project" value="UniProtKB-KW"/>
</dbReference>
<evidence type="ECO:0000313" key="6">
    <source>
        <dbReference type="EMBL" id="NYD32736.1"/>
    </source>
</evidence>
<proteinExistence type="inferred from homology"/>
<dbReference type="InterPro" id="IPR000587">
    <property type="entry name" value="Creatinase_N"/>
</dbReference>
<dbReference type="InterPro" id="IPR001131">
    <property type="entry name" value="Peptidase_M24B_aminopep-P_CS"/>
</dbReference>
<dbReference type="InterPro" id="IPR050659">
    <property type="entry name" value="Peptidase_M24B"/>
</dbReference>
<accession>A0A852RU36</accession>
<dbReference type="PANTHER" id="PTHR46112">
    <property type="entry name" value="AMINOPEPTIDASE"/>
    <property type="match status" value="1"/>
</dbReference>
<dbReference type="Pfam" id="PF01321">
    <property type="entry name" value="Creatinase_N"/>
    <property type="match status" value="1"/>
</dbReference>
<dbReference type="InterPro" id="IPR036005">
    <property type="entry name" value="Creatinase/aminopeptidase-like"/>
</dbReference>
<dbReference type="Proteomes" id="UP000582231">
    <property type="component" value="Unassembled WGS sequence"/>
</dbReference>
<comment type="similarity">
    <text evidence="3">Belongs to the peptidase M24B family.</text>
</comment>
<keyword evidence="2" id="KW-0378">Hydrolase</keyword>
<evidence type="ECO:0000259" key="5">
    <source>
        <dbReference type="Pfam" id="PF01321"/>
    </source>
</evidence>
<dbReference type="SUPFAM" id="SSF55920">
    <property type="entry name" value="Creatinase/aminopeptidase"/>
    <property type="match status" value="1"/>
</dbReference>
<gene>
    <name evidence="6" type="ORF">BJ958_004282</name>
</gene>
<feature type="domain" description="Creatinase N-terminal" evidence="5">
    <location>
        <begin position="7"/>
        <end position="137"/>
    </location>
</feature>
<keyword evidence="1 3" id="KW-0479">Metal-binding</keyword>
<dbReference type="InterPro" id="IPR000994">
    <property type="entry name" value="Pept_M24"/>
</dbReference>
<dbReference type="AlphaFoldDB" id="A0A852RU36"/>
<comment type="caution">
    <text evidence="6">The sequence shown here is derived from an EMBL/GenBank/DDBJ whole genome shotgun (WGS) entry which is preliminary data.</text>
</comment>
<keyword evidence="6" id="KW-0645">Protease</keyword>
<keyword evidence="7" id="KW-1185">Reference proteome</keyword>
<feature type="domain" description="Peptidase M24" evidence="4">
    <location>
        <begin position="145"/>
        <end position="347"/>
    </location>
</feature>
<dbReference type="InterPro" id="IPR029149">
    <property type="entry name" value="Creatin/AminoP/Spt16_N"/>
</dbReference>
<dbReference type="RefSeq" id="WP_179728877.1">
    <property type="nucleotide sequence ID" value="NZ_BAABEF010000001.1"/>
</dbReference>
<evidence type="ECO:0000259" key="4">
    <source>
        <dbReference type="Pfam" id="PF00557"/>
    </source>
</evidence>
<dbReference type="Gene3D" id="3.40.350.10">
    <property type="entry name" value="Creatinase/prolidase N-terminal domain"/>
    <property type="match status" value="1"/>
</dbReference>
<dbReference type="SUPFAM" id="SSF53092">
    <property type="entry name" value="Creatinase/prolidase N-terminal domain"/>
    <property type="match status" value="1"/>
</dbReference>
<dbReference type="Gene3D" id="3.90.230.10">
    <property type="entry name" value="Creatinase/methionine aminopeptidase superfamily"/>
    <property type="match status" value="1"/>
</dbReference>
<dbReference type="EMBL" id="JACCBF010000001">
    <property type="protein sequence ID" value="NYD32736.1"/>
    <property type="molecule type" value="Genomic_DNA"/>
</dbReference>
<evidence type="ECO:0000313" key="7">
    <source>
        <dbReference type="Proteomes" id="UP000582231"/>
    </source>
</evidence>
<dbReference type="Pfam" id="PF00557">
    <property type="entry name" value="Peptidase_M24"/>
    <property type="match status" value="1"/>
</dbReference>
<protein>
    <submittedName>
        <fullName evidence="6">Xaa-Pro aminopeptidase</fullName>
    </submittedName>
</protein>
<name>A0A852RU36_9ACTN</name>
<dbReference type="GO" id="GO:0004177">
    <property type="term" value="F:aminopeptidase activity"/>
    <property type="evidence" value="ECO:0007669"/>
    <property type="project" value="UniProtKB-KW"/>
</dbReference>
<dbReference type="PROSITE" id="PS00491">
    <property type="entry name" value="PROLINE_PEPTIDASE"/>
    <property type="match status" value="1"/>
</dbReference>
<organism evidence="6 7">
    <name type="scientific">Nocardioides kongjuensis</name>
    <dbReference type="NCBI Taxonomy" id="349522"/>
    <lineage>
        <taxon>Bacteria</taxon>
        <taxon>Bacillati</taxon>
        <taxon>Actinomycetota</taxon>
        <taxon>Actinomycetes</taxon>
        <taxon>Propionibacteriales</taxon>
        <taxon>Nocardioidaceae</taxon>
        <taxon>Nocardioides</taxon>
    </lineage>
</organism>
<dbReference type="PANTHER" id="PTHR46112:SF3">
    <property type="entry name" value="AMINOPEPTIDASE YPDF"/>
    <property type="match status" value="1"/>
</dbReference>
<evidence type="ECO:0000256" key="3">
    <source>
        <dbReference type="RuleBase" id="RU000590"/>
    </source>
</evidence>
<evidence type="ECO:0000256" key="2">
    <source>
        <dbReference type="ARBA" id="ARBA00022801"/>
    </source>
</evidence>